<proteinExistence type="predicted"/>
<dbReference type="EMBL" id="BGZK01000028">
    <property type="protein sequence ID" value="GBP07969.1"/>
    <property type="molecule type" value="Genomic_DNA"/>
</dbReference>
<gene>
    <name evidence="1" type="ORF">EVAR_78105_1</name>
</gene>
<dbReference type="AlphaFoldDB" id="A0A4C1T0J2"/>
<keyword evidence="2" id="KW-1185">Reference proteome</keyword>
<accession>A0A4C1T0J2</accession>
<evidence type="ECO:0000313" key="2">
    <source>
        <dbReference type="Proteomes" id="UP000299102"/>
    </source>
</evidence>
<dbReference type="Proteomes" id="UP000299102">
    <property type="component" value="Unassembled WGS sequence"/>
</dbReference>
<dbReference type="OrthoDB" id="10050074at2759"/>
<organism evidence="1 2">
    <name type="scientific">Eumeta variegata</name>
    <name type="common">Bagworm moth</name>
    <name type="synonym">Eumeta japonica</name>
    <dbReference type="NCBI Taxonomy" id="151549"/>
    <lineage>
        <taxon>Eukaryota</taxon>
        <taxon>Metazoa</taxon>
        <taxon>Ecdysozoa</taxon>
        <taxon>Arthropoda</taxon>
        <taxon>Hexapoda</taxon>
        <taxon>Insecta</taxon>
        <taxon>Pterygota</taxon>
        <taxon>Neoptera</taxon>
        <taxon>Endopterygota</taxon>
        <taxon>Lepidoptera</taxon>
        <taxon>Glossata</taxon>
        <taxon>Ditrysia</taxon>
        <taxon>Tineoidea</taxon>
        <taxon>Psychidae</taxon>
        <taxon>Oiketicinae</taxon>
        <taxon>Eumeta</taxon>
    </lineage>
</organism>
<comment type="caution">
    <text evidence="1">The sequence shown here is derived from an EMBL/GenBank/DDBJ whole genome shotgun (WGS) entry which is preliminary data.</text>
</comment>
<protein>
    <submittedName>
        <fullName evidence="1">Uncharacterized protein</fullName>
    </submittedName>
</protein>
<name>A0A4C1T0J2_EUMVA</name>
<reference evidence="1 2" key="1">
    <citation type="journal article" date="2019" name="Commun. Biol.">
        <title>The bagworm genome reveals a unique fibroin gene that provides high tensile strength.</title>
        <authorList>
            <person name="Kono N."/>
            <person name="Nakamura H."/>
            <person name="Ohtoshi R."/>
            <person name="Tomita M."/>
            <person name="Numata K."/>
            <person name="Arakawa K."/>
        </authorList>
    </citation>
    <scope>NUCLEOTIDE SEQUENCE [LARGE SCALE GENOMIC DNA]</scope>
</reference>
<sequence length="123" mass="14025">MCIRSAMTYSFPVFAAPKVLVILQVMRNKFCRDTTNAQWCVKNSILNRDLQLPTASTVKMKDSSKRIFNIAKSHPNALLRSAAFYEPPVRYHFVRRLRNVLTDSYDALTAAVENVTEVNNTNV</sequence>
<evidence type="ECO:0000313" key="1">
    <source>
        <dbReference type="EMBL" id="GBP07969.1"/>
    </source>
</evidence>